<evidence type="ECO:0000313" key="2">
    <source>
        <dbReference type="EMBL" id="THU79703.1"/>
    </source>
</evidence>
<dbReference type="Proteomes" id="UP000297245">
    <property type="component" value="Unassembled WGS sequence"/>
</dbReference>
<gene>
    <name evidence="2" type="ORF">K435DRAFT_810496</name>
</gene>
<keyword evidence="3" id="KW-1185">Reference proteome</keyword>
<sequence>MYFKALNSALALVALFVTTSVIAEPIAARQGQIDCKATEPRCPDGFFCCDLPTTPTPLLTVPGIRFIATQQALIVEGLVRKPSRSPNALRPGTSSTIVGAVAKRKTYIGGSGDKDILRSFFYSTRHTSSSPVPKVWSTKTQGSSVGSYMFSTNSFSKVVDLSVPPRWYNRNYYCKQRKGPDFL</sequence>
<proteinExistence type="predicted"/>
<organism evidence="2 3">
    <name type="scientific">Dendrothele bispora (strain CBS 962.96)</name>
    <dbReference type="NCBI Taxonomy" id="1314807"/>
    <lineage>
        <taxon>Eukaryota</taxon>
        <taxon>Fungi</taxon>
        <taxon>Dikarya</taxon>
        <taxon>Basidiomycota</taxon>
        <taxon>Agaricomycotina</taxon>
        <taxon>Agaricomycetes</taxon>
        <taxon>Agaricomycetidae</taxon>
        <taxon>Agaricales</taxon>
        <taxon>Agaricales incertae sedis</taxon>
        <taxon>Dendrothele</taxon>
    </lineage>
</organism>
<name>A0A4S8KV92_DENBC</name>
<feature type="chain" id="PRO_5020848543" evidence="1">
    <location>
        <begin position="24"/>
        <end position="183"/>
    </location>
</feature>
<dbReference type="EMBL" id="ML179988">
    <property type="protein sequence ID" value="THU79703.1"/>
    <property type="molecule type" value="Genomic_DNA"/>
</dbReference>
<accession>A0A4S8KV92</accession>
<protein>
    <submittedName>
        <fullName evidence="2">Uncharacterized protein</fullName>
    </submittedName>
</protein>
<evidence type="ECO:0000313" key="3">
    <source>
        <dbReference type="Proteomes" id="UP000297245"/>
    </source>
</evidence>
<reference evidence="2 3" key="1">
    <citation type="journal article" date="2019" name="Nat. Ecol. Evol.">
        <title>Megaphylogeny resolves global patterns of mushroom evolution.</title>
        <authorList>
            <person name="Varga T."/>
            <person name="Krizsan K."/>
            <person name="Foldi C."/>
            <person name="Dima B."/>
            <person name="Sanchez-Garcia M."/>
            <person name="Sanchez-Ramirez S."/>
            <person name="Szollosi G.J."/>
            <person name="Szarkandi J.G."/>
            <person name="Papp V."/>
            <person name="Albert L."/>
            <person name="Andreopoulos W."/>
            <person name="Angelini C."/>
            <person name="Antonin V."/>
            <person name="Barry K.W."/>
            <person name="Bougher N.L."/>
            <person name="Buchanan P."/>
            <person name="Buyck B."/>
            <person name="Bense V."/>
            <person name="Catcheside P."/>
            <person name="Chovatia M."/>
            <person name="Cooper J."/>
            <person name="Damon W."/>
            <person name="Desjardin D."/>
            <person name="Finy P."/>
            <person name="Geml J."/>
            <person name="Haridas S."/>
            <person name="Hughes K."/>
            <person name="Justo A."/>
            <person name="Karasinski D."/>
            <person name="Kautmanova I."/>
            <person name="Kiss B."/>
            <person name="Kocsube S."/>
            <person name="Kotiranta H."/>
            <person name="LaButti K.M."/>
            <person name="Lechner B.E."/>
            <person name="Liimatainen K."/>
            <person name="Lipzen A."/>
            <person name="Lukacs Z."/>
            <person name="Mihaltcheva S."/>
            <person name="Morgado L.N."/>
            <person name="Niskanen T."/>
            <person name="Noordeloos M.E."/>
            <person name="Ohm R.A."/>
            <person name="Ortiz-Santana B."/>
            <person name="Ovrebo C."/>
            <person name="Racz N."/>
            <person name="Riley R."/>
            <person name="Savchenko A."/>
            <person name="Shiryaev A."/>
            <person name="Soop K."/>
            <person name="Spirin V."/>
            <person name="Szebenyi C."/>
            <person name="Tomsovsky M."/>
            <person name="Tulloss R.E."/>
            <person name="Uehling J."/>
            <person name="Grigoriev I.V."/>
            <person name="Vagvolgyi C."/>
            <person name="Papp T."/>
            <person name="Martin F.M."/>
            <person name="Miettinen O."/>
            <person name="Hibbett D.S."/>
            <person name="Nagy L.G."/>
        </authorList>
    </citation>
    <scope>NUCLEOTIDE SEQUENCE [LARGE SCALE GENOMIC DNA]</scope>
    <source>
        <strain evidence="2 3">CBS 962.96</strain>
    </source>
</reference>
<evidence type="ECO:0000256" key="1">
    <source>
        <dbReference type="SAM" id="SignalP"/>
    </source>
</evidence>
<dbReference type="AlphaFoldDB" id="A0A4S8KV92"/>
<feature type="signal peptide" evidence="1">
    <location>
        <begin position="1"/>
        <end position="23"/>
    </location>
</feature>
<keyword evidence="1" id="KW-0732">Signal</keyword>